<dbReference type="Pfam" id="PF00092">
    <property type="entry name" value="VWA"/>
    <property type="match status" value="1"/>
</dbReference>
<dbReference type="AlphaFoldDB" id="A0A2T3G3S9"/>
<dbReference type="SMART" id="SM00327">
    <property type="entry name" value="VWA"/>
    <property type="match status" value="1"/>
</dbReference>
<dbReference type="InterPro" id="IPR002035">
    <property type="entry name" value="VWF_A"/>
</dbReference>
<feature type="chain" id="PRO_5015433124" description="VWFA domain-containing protein" evidence="2">
    <location>
        <begin position="24"/>
        <end position="526"/>
    </location>
</feature>
<reference evidence="5" key="1">
    <citation type="submission" date="2018-03" db="EMBL/GenBank/DDBJ databases">
        <title>Lachnoclostridium SNUG30370 gen.nov., sp.nov., isolated from human faeces.</title>
        <authorList>
            <person name="Seo B."/>
            <person name="Jeon K."/>
            <person name="Ko G."/>
        </authorList>
    </citation>
    <scope>NUCLEOTIDE SEQUENCE [LARGE SCALE GENOMIC DNA]</scope>
    <source>
        <strain evidence="5">SNUG30370</strain>
    </source>
</reference>
<evidence type="ECO:0000256" key="1">
    <source>
        <dbReference type="SAM" id="Phobius"/>
    </source>
</evidence>
<dbReference type="InterPro" id="IPR036465">
    <property type="entry name" value="vWFA_dom_sf"/>
</dbReference>
<evidence type="ECO:0000259" key="3">
    <source>
        <dbReference type="PROSITE" id="PS50234"/>
    </source>
</evidence>
<feature type="signal peptide" evidence="2">
    <location>
        <begin position="1"/>
        <end position="23"/>
    </location>
</feature>
<name>A0A2T3G3S9_9FIRM</name>
<dbReference type="RefSeq" id="WP_106986972.1">
    <property type="nucleotide sequence ID" value="NZ_PYLP01000001.1"/>
</dbReference>
<proteinExistence type="predicted"/>
<feature type="transmembrane region" description="Helical" evidence="1">
    <location>
        <begin position="502"/>
        <end position="520"/>
    </location>
</feature>
<evidence type="ECO:0000313" key="5">
    <source>
        <dbReference type="Proteomes" id="UP000241201"/>
    </source>
</evidence>
<keyword evidence="1" id="KW-1133">Transmembrane helix</keyword>
<dbReference type="EMBL" id="PYLP01000001">
    <property type="protein sequence ID" value="PST42187.1"/>
    <property type="molecule type" value="Genomic_DNA"/>
</dbReference>
<sequence length="526" mass="60766">MKKLLCFLTAILSIFLMSVPIEAKENQWDISKSKTATQLDEKYQTKVTLSLPSKSEKLESDVVFVLDKSTSAQIENQALEMLKKLRMQIDKTDAKVKVGIVIFNKIANVSSWFDLSSQFDQIKVAIRKNITSGTNCHAGLLAGKEMLDQDQEVEAKRKYMIFVSDGITYMYNQEPTVTAWSFENDGSILSWAGPDNFSSKYGQTLPDWNTYLKDVKTKLESQGNTYDYPYGTTPTKTTPVDQSKEYLNSVDKALYYTYSTYESMKDEGYHCYALKGNSEGNYPWAFSFMDYLENQKEVSFESIQNDIYYLLDQGSYVEDYMGSGKDNYGNEYEFDFINDINSFYMMVGNKKYLPEVINDQSYHYGFDKQEKGYAYELYYYPGKQEYFIWKMNVPVTQFDLVQLIYTLQLANPQKEAGNYGFFDEDGHLNKDNLKTNNQATLHPIDSQGKEQGVEDFLNPTVSYTVYKTVEPEKIQETPKAQENITKTKQTTKKAVKTGDEQVIYPYFVIVLMSLSIMYLMKRRLHV</sequence>
<dbReference type="SUPFAM" id="SSF53300">
    <property type="entry name" value="vWA-like"/>
    <property type="match status" value="1"/>
</dbReference>
<keyword evidence="5" id="KW-1185">Reference proteome</keyword>
<keyword evidence="2" id="KW-0732">Signal</keyword>
<organism evidence="4 5">
    <name type="scientific">Faecalibacillus faecis</name>
    <dbReference type="NCBI Taxonomy" id="1982628"/>
    <lineage>
        <taxon>Bacteria</taxon>
        <taxon>Bacillati</taxon>
        <taxon>Bacillota</taxon>
        <taxon>Erysipelotrichia</taxon>
        <taxon>Erysipelotrichales</taxon>
        <taxon>Coprobacillaceae</taxon>
        <taxon>Faecalibacillus</taxon>
    </lineage>
</organism>
<gene>
    <name evidence="4" type="ORF">C7U55_01115</name>
</gene>
<keyword evidence="1" id="KW-0472">Membrane</keyword>
<dbReference type="PROSITE" id="PS50234">
    <property type="entry name" value="VWFA"/>
    <property type="match status" value="1"/>
</dbReference>
<comment type="caution">
    <text evidence="4">The sequence shown here is derived from an EMBL/GenBank/DDBJ whole genome shotgun (WGS) entry which is preliminary data.</text>
</comment>
<accession>A0A2T3G3S9</accession>
<dbReference type="GeneID" id="77469705"/>
<evidence type="ECO:0000313" key="4">
    <source>
        <dbReference type="EMBL" id="PST42187.1"/>
    </source>
</evidence>
<dbReference type="CDD" id="cd00198">
    <property type="entry name" value="vWFA"/>
    <property type="match status" value="1"/>
</dbReference>
<keyword evidence="1" id="KW-0812">Transmembrane</keyword>
<evidence type="ECO:0000256" key="2">
    <source>
        <dbReference type="SAM" id="SignalP"/>
    </source>
</evidence>
<dbReference type="Gene3D" id="3.40.50.410">
    <property type="entry name" value="von Willebrand factor, type A domain"/>
    <property type="match status" value="1"/>
</dbReference>
<feature type="domain" description="VWFA" evidence="3">
    <location>
        <begin position="61"/>
        <end position="166"/>
    </location>
</feature>
<protein>
    <recommendedName>
        <fullName evidence="3">VWFA domain-containing protein</fullName>
    </recommendedName>
</protein>
<dbReference type="Proteomes" id="UP000241201">
    <property type="component" value="Unassembled WGS sequence"/>
</dbReference>